<dbReference type="PANTHER" id="PTHR48104">
    <property type="entry name" value="METACASPASE-4"/>
    <property type="match status" value="1"/>
</dbReference>
<name>A0A8H3A0G3_9AGAM</name>
<feature type="region of interest" description="Disordered" evidence="2">
    <location>
        <begin position="326"/>
        <end position="353"/>
    </location>
</feature>
<comment type="similarity">
    <text evidence="1">Belongs to the peptidase C14B family.</text>
</comment>
<dbReference type="Proteomes" id="UP000663840">
    <property type="component" value="Unassembled WGS sequence"/>
</dbReference>
<evidence type="ECO:0000259" key="3">
    <source>
        <dbReference type="Pfam" id="PF00656"/>
    </source>
</evidence>
<protein>
    <recommendedName>
        <fullName evidence="3">Peptidase C14 caspase domain-containing protein</fullName>
    </recommendedName>
</protein>
<dbReference type="AlphaFoldDB" id="A0A8H3A0G3"/>
<accession>A0A8H3A0G3</accession>
<dbReference type="InterPro" id="IPR011600">
    <property type="entry name" value="Pept_C14_caspase"/>
</dbReference>
<dbReference type="PANTHER" id="PTHR48104:SF30">
    <property type="entry name" value="METACASPASE-1"/>
    <property type="match status" value="1"/>
</dbReference>
<proteinExistence type="inferred from homology"/>
<reference evidence="4" key="1">
    <citation type="submission" date="2021-01" db="EMBL/GenBank/DDBJ databases">
        <authorList>
            <person name="Kaushik A."/>
        </authorList>
    </citation>
    <scope>NUCLEOTIDE SEQUENCE</scope>
    <source>
        <strain evidence="4">AG1-1A</strain>
    </source>
</reference>
<evidence type="ECO:0000313" key="4">
    <source>
        <dbReference type="EMBL" id="CAE6370347.1"/>
    </source>
</evidence>
<evidence type="ECO:0000256" key="2">
    <source>
        <dbReference type="SAM" id="MobiDB-lite"/>
    </source>
</evidence>
<gene>
    <name evidence="4" type="ORF">RDB_LOCUS18592</name>
</gene>
<comment type="caution">
    <text evidence="4">The sequence shown here is derived from an EMBL/GenBank/DDBJ whole genome shotgun (WGS) entry which is preliminary data.</text>
</comment>
<evidence type="ECO:0000256" key="1">
    <source>
        <dbReference type="ARBA" id="ARBA00009005"/>
    </source>
</evidence>
<dbReference type="Gene3D" id="3.40.50.1460">
    <property type="match status" value="1"/>
</dbReference>
<dbReference type="GO" id="GO:0004197">
    <property type="term" value="F:cysteine-type endopeptidase activity"/>
    <property type="evidence" value="ECO:0007669"/>
    <property type="project" value="InterPro"/>
</dbReference>
<dbReference type="EMBL" id="CAJMWR010000344">
    <property type="protein sequence ID" value="CAE6370347.1"/>
    <property type="molecule type" value="Genomic_DNA"/>
</dbReference>
<dbReference type="Pfam" id="PF00656">
    <property type="entry name" value="Peptidase_C14"/>
    <property type="match status" value="1"/>
</dbReference>
<dbReference type="GO" id="GO:0005737">
    <property type="term" value="C:cytoplasm"/>
    <property type="evidence" value="ECO:0007669"/>
    <property type="project" value="TreeGrafter"/>
</dbReference>
<evidence type="ECO:0000313" key="5">
    <source>
        <dbReference type="Proteomes" id="UP000663840"/>
    </source>
</evidence>
<sequence length="541" mass="60204">MSTKETSTAYCLWAYLPFHLAPTMSINPTDENNVIVTPRGIASAAVVQNDVAANRRRRLEIEKDLQDAIQCGDNISINGASTRGQGTQVERRALIIAPTYEEYKNKTLATLTSTAADARLVYKMLVEHFDYKPENIRILCNVNVPGMDGRSFPTKKNILTSLDWLTSDVIPGYYRFLHFSGHGIIQLSKNENEGKLVRRPGSNILGKDRWRPDVKPRQGDTERAPSQITAERIKEITVSLGDLAYYNEAIATGNYDGNKKLENNLIYDKVSAIVKLSNLKAHFCKLKTLNEYLSKLPEDSVMTCTLDCCASGRMLNLHTKVEGAGFRGGDDESDSDEDSDNKPPGRWSRENEAIRNSELDLIGATNSRGVLDQGRAEAGSGQNSSKPVAERTELEAGFIPGARIFSRLLGAVGISSFQVTLSEELPDAEKQMDHTRPYVVRSWNAAHQRQESFNANDGFTGTFTRFFTENCRNYKANLNFPNLFTYRNLYDKVSLDVTQHRQAAIPKLGSGPNPQFVQLWGSLPDDSQASKDGLLDSNVIF</sequence>
<organism evidence="4 5">
    <name type="scientific">Rhizoctonia solani</name>
    <dbReference type="NCBI Taxonomy" id="456999"/>
    <lineage>
        <taxon>Eukaryota</taxon>
        <taxon>Fungi</taxon>
        <taxon>Dikarya</taxon>
        <taxon>Basidiomycota</taxon>
        <taxon>Agaricomycotina</taxon>
        <taxon>Agaricomycetes</taxon>
        <taxon>Cantharellales</taxon>
        <taxon>Ceratobasidiaceae</taxon>
        <taxon>Rhizoctonia</taxon>
    </lineage>
</organism>
<feature type="compositionally biased region" description="Basic and acidic residues" evidence="2">
    <location>
        <begin position="340"/>
        <end position="353"/>
    </location>
</feature>
<dbReference type="GO" id="GO:0006508">
    <property type="term" value="P:proteolysis"/>
    <property type="evidence" value="ECO:0007669"/>
    <property type="project" value="InterPro"/>
</dbReference>
<dbReference type="InterPro" id="IPR050452">
    <property type="entry name" value="Metacaspase"/>
</dbReference>
<feature type="domain" description="Peptidase C14 caspase" evidence="3">
    <location>
        <begin position="91"/>
        <end position="185"/>
    </location>
</feature>